<dbReference type="EMBL" id="JAULSU010000001">
    <property type="protein sequence ID" value="KAK0634134.1"/>
    <property type="molecule type" value="Genomic_DNA"/>
</dbReference>
<evidence type="ECO:0000256" key="3">
    <source>
        <dbReference type="ARBA" id="ARBA00023004"/>
    </source>
</evidence>
<dbReference type="SUPFAM" id="SSF48264">
    <property type="entry name" value="Cytochrome P450"/>
    <property type="match status" value="1"/>
</dbReference>
<evidence type="ECO:0000256" key="5">
    <source>
        <dbReference type="SAM" id="Phobius"/>
    </source>
</evidence>
<evidence type="ECO:0000313" key="7">
    <source>
        <dbReference type="Proteomes" id="UP001175000"/>
    </source>
</evidence>
<keyword evidence="2 4" id="KW-0479">Metal-binding</keyword>
<dbReference type="PANTHER" id="PTHR24305">
    <property type="entry name" value="CYTOCHROME P450"/>
    <property type="match status" value="1"/>
</dbReference>
<evidence type="ECO:0000256" key="2">
    <source>
        <dbReference type="ARBA" id="ARBA00022723"/>
    </source>
</evidence>
<dbReference type="GO" id="GO:0016705">
    <property type="term" value="F:oxidoreductase activity, acting on paired donors, with incorporation or reduction of molecular oxygen"/>
    <property type="evidence" value="ECO:0007669"/>
    <property type="project" value="InterPro"/>
</dbReference>
<feature type="binding site" description="axial binding residue" evidence="4">
    <location>
        <position position="458"/>
    </location>
    <ligand>
        <name>heme</name>
        <dbReference type="ChEBI" id="CHEBI:30413"/>
    </ligand>
    <ligandPart>
        <name>Fe</name>
        <dbReference type="ChEBI" id="CHEBI:18248"/>
    </ligandPart>
</feature>
<keyword evidence="5" id="KW-1133">Transmembrane helix</keyword>
<keyword evidence="3 4" id="KW-0408">Iron</keyword>
<feature type="transmembrane region" description="Helical" evidence="5">
    <location>
        <begin position="12"/>
        <end position="30"/>
    </location>
</feature>
<evidence type="ECO:0000313" key="6">
    <source>
        <dbReference type="EMBL" id="KAK0634134.1"/>
    </source>
</evidence>
<dbReference type="Gene3D" id="1.10.630.10">
    <property type="entry name" value="Cytochrome P450"/>
    <property type="match status" value="1"/>
</dbReference>
<reference evidence="6" key="1">
    <citation type="submission" date="2023-06" db="EMBL/GenBank/DDBJ databases">
        <title>Genome-scale phylogeny and comparative genomics of the fungal order Sordariales.</title>
        <authorList>
            <consortium name="Lawrence Berkeley National Laboratory"/>
            <person name="Hensen N."/>
            <person name="Bonometti L."/>
            <person name="Westerberg I."/>
            <person name="Brannstrom I.O."/>
            <person name="Guillou S."/>
            <person name="Cros-Aarteil S."/>
            <person name="Calhoun S."/>
            <person name="Haridas S."/>
            <person name="Kuo A."/>
            <person name="Mondo S."/>
            <person name="Pangilinan J."/>
            <person name="Riley R."/>
            <person name="Labutti K."/>
            <person name="Andreopoulos B."/>
            <person name="Lipzen A."/>
            <person name="Chen C."/>
            <person name="Yanf M."/>
            <person name="Daum C."/>
            <person name="Ng V."/>
            <person name="Clum A."/>
            <person name="Steindorff A."/>
            <person name="Ohm R."/>
            <person name="Martin F."/>
            <person name="Silar P."/>
            <person name="Natvig D."/>
            <person name="Lalanne C."/>
            <person name="Gautier V."/>
            <person name="Ament-Velasquez S.L."/>
            <person name="Kruys A."/>
            <person name="Hutchinson M.I."/>
            <person name="Powell A.J."/>
            <person name="Barry K."/>
            <person name="Miller A.N."/>
            <person name="Grigoriev I.V."/>
            <person name="Debuchy R."/>
            <person name="Gladieux P."/>
            <person name="Thoren M.H."/>
            <person name="Johannesson H."/>
        </authorList>
    </citation>
    <scope>NUCLEOTIDE SEQUENCE</scope>
    <source>
        <strain evidence="6">CBS 606.72</strain>
    </source>
</reference>
<evidence type="ECO:0000256" key="4">
    <source>
        <dbReference type="PIRSR" id="PIRSR602401-1"/>
    </source>
</evidence>
<dbReference type="PRINTS" id="PR00463">
    <property type="entry name" value="EP450I"/>
</dbReference>
<dbReference type="InterPro" id="IPR002401">
    <property type="entry name" value="Cyt_P450_E_grp-I"/>
</dbReference>
<dbReference type="InterPro" id="IPR001128">
    <property type="entry name" value="Cyt_P450"/>
</dbReference>
<dbReference type="InterPro" id="IPR050121">
    <property type="entry name" value="Cytochrome_P450_monoxygenase"/>
</dbReference>
<dbReference type="PRINTS" id="PR00385">
    <property type="entry name" value="P450"/>
</dbReference>
<proteinExistence type="predicted"/>
<keyword evidence="5" id="KW-0812">Transmembrane</keyword>
<accession>A0AA39XHR3</accession>
<gene>
    <name evidence="6" type="ORF">B0T14DRAFT_599238</name>
</gene>
<protein>
    <submittedName>
        <fullName evidence="6">Cytochrome P450</fullName>
    </submittedName>
</protein>
<dbReference type="Pfam" id="PF00067">
    <property type="entry name" value="p450"/>
    <property type="match status" value="1"/>
</dbReference>
<comment type="cofactor">
    <cofactor evidence="4">
        <name>heme</name>
        <dbReference type="ChEBI" id="CHEBI:30413"/>
    </cofactor>
</comment>
<sequence length="515" mass="57695">MEDITLPSPLTLLALTFSILLSYLLLSTLYTTHLSPLSSIPGPPFWSASRLPFLFSLARGNLSLDLQRLHKEHGPVLRIAPDEVTFSHPDAWRDIFHLSPGKPQFLKHPTWWRPLPGIPKSLVWCIDPDEHAFLKRCFAPGYSARAMKVYERVISENVDVLVRRIREIISAGEKGSGGEVDVMRWFNYLTFDVIGEIAYGESFGCLEGGEYHEWISLIFDHVKAIAALVSIRFFPWVERVLVAILPLVVNAQGDHFQLIVDKVKRRLGRDVDAGADMLSFVAIDGVSNFAGDGKKGISMESLNASMMELMIAGSESTAGVLSGAVVKLIQNPEKLGILVGEIRSRFEGLENVTFEALRELHYLDAVIKEALRLAPPLQWIASRQVPKGGAVVCGKLLPGGTAVSISMSAMHRNPTSFYEADSFRPERWLVDATTNPQSPYFHDRRDAVKPFISGSRTCSGQQIAWAEIRMTLAKVLWSFDFPLPQDWDKRIEWKAIKSYLVLDKVPINVNFKVRE</sequence>
<comment type="caution">
    <text evidence="6">The sequence shown here is derived from an EMBL/GenBank/DDBJ whole genome shotgun (WGS) entry which is preliminary data.</text>
</comment>
<dbReference type="PANTHER" id="PTHR24305:SF199">
    <property type="entry name" value="P450, PUTATIVE (EUROFUNG)-RELATED"/>
    <property type="match status" value="1"/>
</dbReference>
<dbReference type="Proteomes" id="UP001175000">
    <property type="component" value="Unassembled WGS sequence"/>
</dbReference>
<keyword evidence="5" id="KW-0472">Membrane</keyword>
<keyword evidence="7" id="KW-1185">Reference proteome</keyword>
<dbReference type="AlphaFoldDB" id="A0AA39XHR3"/>
<name>A0AA39XHR3_9PEZI</name>
<dbReference type="GO" id="GO:0020037">
    <property type="term" value="F:heme binding"/>
    <property type="evidence" value="ECO:0007669"/>
    <property type="project" value="InterPro"/>
</dbReference>
<keyword evidence="1 4" id="KW-0349">Heme</keyword>
<organism evidence="6 7">
    <name type="scientific">Immersiella caudata</name>
    <dbReference type="NCBI Taxonomy" id="314043"/>
    <lineage>
        <taxon>Eukaryota</taxon>
        <taxon>Fungi</taxon>
        <taxon>Dikarya</taxon>
        <taxon>Ascomycota</taxon>
        <taxon>Pezizomycotina</taxon>
        <taxon>Sordariomycetes</taxon>
        <taxon>Sordariomycetidae</taxon>
        <taxon>Sordariales</taxon>
        <taxon>Lasiosphaeriaceae</taxon>
        <taxon>Immersiella</taxon>
    </lineage>
</organism>
<dbReference type="GO" id="GO:0005506">
    <property type="term" value="F:iron ion binding"/>
    <property type="evidence" value="ECO:0007669"/>
    <property type="project" value="InterPro"/>
</dbReference>
<dbReference type="GO" id="GO:0004497">
    <property type="term" value="F:monooxygenase activity"/>
    <property type="evidence" value="ECO:0007669"/>
    <property type="project" value="InterPro"/>
</dbReference>
<dbReference type="CDD" id="cd11058">
    <property type="entry name" value="CYP60B-like"/>
    <property type="match status" value="1"/>
</dbReference>
<evidence type="ECO:0000256" key="1">
    <source>
        <dbReference type="ARBA" id="ARBA00022617"/>
    </source>
</evidence>
<dbReference type="InterPro" id="IPR036396">
    <property type="entry name" value="Cyt_P450_sf"/>
</dbReference>